<organism evidence="10 11">
    <name type="scientific">Forsythia ovata</name>
    <dbReference type="NCBI Taxonomy" id="205694"/>
    <lineage>
        <taxon>Eukaryota</taxon>
        <taxon>Viridiplantae</taxon>
        <taxon>Streptophyta</taxon>
        <taxon>Embryophyta</taxon>
        <taxon>Tracheophyta</taxon>
        <taxon>Spermatophyta</taxon>
        <taxon>Magnoliopsida</taxon>
        <taxon>eudicotyledons</taxon>
        <taxon>Gunneridae</taxon>
        <taxon>Pentapetalae</taxon>
        <taxon>asterids</taxon>
        <taxon>lamiids</taxon>
        <taxon>Lamiales</taxon>
        <taxon>Oleaceae</taxon>
        <taxon>Forsythieae</taxon>
        <taxon>Forsythia</taxon>
    </lineage>
</organism>
<feature type="domain" description="HTH myb-type" evidence="9">
    <location>
        <begin position="98"/>
        <end position="152"/>
    </location>
</feature>
<evidence type="ECO:0000256" key="3">
    <source>
        <dbReference type="ARBA" id="ARBA00023015"/>
    </source>
</evidence>
<dbReference type="InterPro" id="IPR017930">
    <property type="entry name" value="Myb_dom"/>
</dbReference>
<comment type="subcellular location">
    <subcellularLocation>
        <location evidence="1">Nucleus</location>
    </subcellularLocation>
</comment>
<evidence type="ECO:0000313" key="10">
    <source>
        <dbReference type="EMBL" id="KAL2509904.1"/>
    </source>
</evidence>
<evidence type="ECO:0000256" key="7">
    <source>
        <dbReference type="SAM" id="MobiDB-lite"/>
    </source>
</evidence>
<reference evidence="11" key="1">
    <citation type="submission" date="2024-07" db="EMBL/GenBank/DDBJ databases">
        <title>Two chromosome-level genome assemblies of Korean endemic species Abeliophyllum distichum and Forsythia ovata (Oleaceae).</title>
        <authorList>
            <person name="Jang H."/>
        </authorList>
    </citation>
    <scope>NUCLEOTIDE SEQUENCE [LARGE SCALE GENOMIC DNA]</scope>
</reference>
<dbReference type="SUPFAM" id="SSF46689">
    <property type="entry name" value="Homeodomain-like"/>
    <property type="match status" value="1"/>
</dbReference>
<accession>A0ABD1TB31</accession>
<evidence type="ECO:0000256" key="2">
    <source>
        <dbReference type="ARBA" id="ARBA00022737"/>
    </source>
</evidence>
<name>A0ABD1TB31_9LAMI</name>
<feature type="domain" description="Myb-like" evidence="8">
    <location>
        <begin position="98"/>
        <end position="148"/>
    </location>
</feature>
<evidence type="ECO:0000256" key="4">
    <source>
        <dbReference type="ARBA" id="ARBA00023125"/>
    </source>
</evidence>
<comment type="caution">
    <text evidence="10">The sequence shown here is derived from an EMBL/GenBank/DDBJ whole genome shotgun (WGS) entry which is preliminary data.</text>
</comment>
<keyword evidence="4" id="KW-0238">DNA-binding</keyword>
<evidence type="ECO:0000259" key="8">
    <source>
        <dbReference type="PROSITE" id="PS50090"/>
    </source>
</evidence>
<evidence type="ECO:0000313" key="11">
    <source>
        <dbReference type="Proteomes" id="UP001604277"/>
    </source>
</evidence>
<keyword evidence="2" id="KW-0677">Repeat</keyword>
<sequence>MELDTQTVDGPVAAEGNAAASGGFSPRDGDDVAMLGDGSGQGSKKSLDRIKGPWSPEEDAILSQLVGNFGARNWSLIARGIPGRSGKSCRLRWCNQLDPAVKRKPFTDEEDRIILQAHAVHGNKWASIARLLPGRTDNAIKNHWNSTLRRRCLQLGKFKLEPINVMEDASAEKSKASSEETPSYGDANSFKSSEGKDVSSLEHASDDHHEERAQSEGQSIDTPMDPPTLFRPVARISAFTVCNSLDGPESLNPCPRPIPLQGPLIQASNPSPGISKLLEGAYCNRLVPHRCGHGCCEIQGGGTQVSCLLGPEFVDYAEPPPLLSHELAALATDISNVAWRKSGLESSSINAMDNATGGMTCSSALREQKKDEKMEEYGRPKGPAAARAFHCYSMPLVPP</sequence>
<evidence type="ECO:0000259" key="9">
    <source>
        <dbReference type="PROSITE" id="PS51294"/>
    </source>
</evidence>
<evidence type="ECO:0000256" key="5">
    <source>
        <dbReference type="ARBA" id="ARBA00023163"/>
    </source>
</evidence>
<evidence type="ECO:0000256" key="1">
    <source>
        <dbReference type="ARBA" id="ARBA00004123"/>
    </source>
</evidence>
<dbReference type="InterPro" id="IPR009057">
    <property type="entry name" value="Homeodomain-like_sf"/>
</dbReference>
<evidence type="ECO:0000256" key="6">
    <source>
        <dbReference type="ARBA" id="ARBA00023242"/>
    </source>
</evidence>
<dbReference type="GO" id="GO:0005634">
    <property type="term" value="C:nucleus"/>
    <property type="evidence" value="ECO:0007669"/>
    <property type="project" value="UniProtKB-SubCell"/>
</dbReference>
<proteinExistence type="predicted"/>
<dbReference type="FunFam" id="1.10.10.60:FF:000344">
    <property type="entry name" value="Transcription factor MYB44"/>
    <property type="match status" value="1"/>
</dbReference>
<dbReference type="EMBL" id="JBFOLJ010000009">
    <property type="protein sequence ID" value="KAL2509904.1"/>
    <property type="molecule type" value="Genomic_DNA"/>
</dbReference>
<feature type="domain" description="HTH myb-type" evidence="9">
    <location>
        <begin position="48"/>
        <end position="97"/>
    </location>
</feature>
<keyword evidence="6" id="KW-0539">Nucleus</keyword>
<dbReference type="PANTHER" id="PTHR45614">
    <property type="entry name" value="MYB PROTEIN-RELATED"/>
    <property type="match status" value="1"/>
</dbReference>
<gene>
    <name evidence="10" type="ORF">Fot_33551</name>
</gene>
<feature type="region of interest" description="Disordered" evidence="7">
    <location>
        <begin position="1"/>
        <end position="52"/>
    </location>
</feature>
<protein>
    <submittedName>
        <fullName evidence="10">Myb domain protein 1</fullName>
    </submittedName>
</protein>
<dbReference type="InterPro" id="IPR001005">
    <property type="entry name" value="SANT/Myb"/>
</dbReference>
<dbReference type="AlphaFoldDB" id="A0ABD1TB31"/>
<dbReference type="Proteomes" id="UP001604277">
    <property type="component" value="Unassembled WGS sequence"/>
</dbReference>
<feature type="region of interest" description="Disordered" evidence="7">
    <location>
        <begin position="170"/>
        <end position="227"/>
    </location>
</feature>
<dbReference type="PROSITE" id="PS51294">
    <property type="entry name" value="HTH_MYB"/>
    <property type="match status" value="2"/>
</dbReference>
<dbReference type="FunFam" id="1.10.10.60:FF:000060">
    <property type="entry name" value="MYB transcription factor"/>
    <property type="match status" value="1"/>
</dbReference>
<dbReference type="GO" id="GO:0003677">
    <property type="term" value="F:DNA binding"/>
    <property type="evidence" value="ECO:0007669"/>
    <property type="project" value="UniProtKB-KW"/>
</dbReference>
<dbReference type="SMART" id="SM00717">
    <property type="entry name" value="SANT"/>
    <property type="match status" value="2"/>
</dbReference>
<keyword evidence="11" id="KW-1185">Reference proteome</keyword>
<keyword evidence="5" id="KW-0804">Transcription</keyword>
<dbReference type="CDD" id="cd00167">
    <property type="entry name" value="SANT"/>
    <property type="match status" value="2"/>
</dbReference>
<dbReference type="Gene3D" id="1.10.10.60">
    <property type="entry name" value="Homeodomain-like"/>
    <property type="match status" value="2"/>
</dbReference>
<dbReference type="InterPro" id="IPR050560">
    <property type="entry name" value="MYB_TF"/>
</dbReference>
<keyword evidence="3" id="KW-0805">Transcription regulation</keyword>
<dbReference type="PANTHER" id="PTHR45614:SF300">
    <property type="entry name" value="MYB TRANSCRIPTION FACTOR"/>
    <property type="match status" value="1"/>
</dbReference>
<feature type="compositionally biased region" description="Basic and acidic residues" evidence="7">
    <location>
        <begin position="193"/>
        <end position="214"/>
    </location>
</feature>
<feature type="domain" description="Myb-like" evidence="8">
    <location>
        <begin position="46"/>
        <end position="97"/>
    </location>
</feature>
<dbReference type="Pfam" id="PF00249">
    <property type="entry name" value="Myb_DNA-binding"/>
    <property type="match status" value="2"/>
</dbReference>
<dbReference type="PROSITE" id="PS50090">
    <property type="entry name" value="MYB_LIKE"/>
    <property type="match status" value="2"/>
</dbReference>